<protein>
    <submittedName>
        <fullName evidence="2">Uncharacterized protein</fullName>
    </submittedName>
</protein>
<dbReference type="EMBL" id="JARJCM010000046">
    <property type="protein sequence ID" value="KAJ7035968.1"/>
    <property type="molecule type" value="Genomic_DNA"/>
</dbReference>
<evidence type="ECO:0000256" key="1">
    <source>
        <dbReference type="SAM" id="SignalP"/>
    </source>
</evidence>
<keyword evidence="3" id="KW-1185">Reference proteome</keyword>
<gene>
    <name evidence="2" type="ORF">C8F04DRAFT_1036877</name>
</gene>
<dbReference type="Proteomes" id="UP001218188">
    <property type="component" value="Unassembled WGS sequence"/>
</dbReference>
<proteinExistence type="predicted"/>
<feature type="signal peptide" evidence="1">
    <location>
        <begin position="1"/>
        <end position="19"/>
    </location>
</feature>
<feature type="chain" id="PRO_5042031871" evidence="1">
    <location>
        <begin position="20"/>
        <end position="393"/>
    </location>
</feature>
<comment type="caution">
    <text evidence="2">The sequence shown here is derived from an EMBL/GenBank/DDBJ whole genome shotgun (WGS) entry which is preliminary data.</text>
</comment>
<keyword evidence="1" id="KW-0732">Signal</keyword>
<evidence type="ECO:0000313" key="3">
    <source>
        <dbReference type="Proteomes" id="UP001218188"/>
    </source>
</evidence>
<dbReference type="AlphaFoldDB" id="A0AAD6SY60"/>
<evidence type="ECO:0000313" key="2">
    <source>
        <dbReference type="EMBL" id="KAJ7035968.1"/>
    </source>
</evidence>
<reference evidence="2" key="1">
    <citation type="submission" date="2023-03" db="EMBL/GenBank/DDBJ databases">
        <title>Massive genome expansion in bonnet fungi (Mycena s.s.) driven by repeated elements and novel gene families across ecological guilds.</title>
        <authorList>
            <consortium name="Lawrence Berkeley National Laboratory"/>
            <person name="Harder C.B."/>
            <person name="Miyauchi S."/>
            <person name="Viragh M."/>
            <person name="Kuo A."/>
            <person name="Thoen E."/>
            <person name="Andreopoulos B."/>
            <person name="Lu D."/>
            <person name="Skrede I."/>
            <person name="Drula E."/>
            <person name="Henrissat B."/>
            <person name="Morin E."/>
            <person name="Kohler A."/>
            <person name="Barry K."/>
            <person name="LaButti K."/>
            <person name="Morin E."/>
            <person name="Salamov A."/>
            <person name="Lipzen A."/>
            <person name="Mereny Z."/>
            <person name="Hegedus B."/>
            <person name="Baldrian P."/>
            <person name="Stursova M."/>
            <person name="Weitz H."/>
            <person name="Taylor A."/>
            <person name="Grigoriev I.V."/>
            <person name="Nagy L.G."/>
            <person name="Martin F."/>
            <person name="Kauserud H."/>
        </authorList>
    </citation>
    <scope>NUCLEOTIDE SEQUENCE</scope>
    <source>
        <strain evidence="2">CBHHK200</strain>
    </source>
</reference>
<sequence>MLSYKTVLLALLFSSSSLALPIRREVPQEHSHQAILTSVSTSLNKNNPDGIVDAVFGLLGNAAAAGGLGKITDANCLQQATADQAFTNAKAAGDIQGMSDALTFRALERNSGTVGGTTTPCTTIKAVNPEIVAIQQHQDPASPNAAAVNKAIVLELAKQIASIGGNPQDALRSGTFAPGNTADTTGKGLTCDDANDAAGCIVSQNLLVEDATADEITAAVAGASGSSAPAAAAPDAAPVAAGAVTAAAGAAATAAVAPPAAAAASSSASIGNFGKCSVPQIEFGVGFDGRKETSFRPVDTASFNHGSAQAIGIITQFICDTLTNSCGADATAKATCAAAQAAAGAAAPKEGIDADTFNGFFGIATNFRNVEAVDDQGNAIAGSTGGSVSVAAA</sequence>
<organism evidence="2 3">
    <name type="scientific">Mycena alexandri</name>
    <dbReference type="NCBI Taxonomy" id="1745969"/>
    <lineage>
        <taxon>Eukaryota</taxon>
        <taxon>Fungi</taxon>
        <taxon>Dikarya</taxon>
        <taxon>Basidiomycota</taxon>
        <taxon>Agaricomycotina</taxon>
        <taxon>Agaricomycetes</taxon>
        <taxon>Agaricomycetidae</taxon>
        <taxon>Agaricales</taxon>
        <taxon>Marasmiineae</taxon>
        <taxon>Mycenaceae</taxon>
        <taxon>Mycena</taxon>
    </lineage>
</organism>
<accession>A0AAD6SY60</accession>
<name>A0AAD6SY60_9AGAR</name>